<dbReference type="SUPFAM" id="SSF55874">
    <property type="entry name" value="ATPase domain of HSP90 chaperone/DNA topoisomerase II/histidine kinase"/>
    <property type="match status" value="1"/>
</dbReference>
<dbReference type="PATRIC" id="fig|1391654.3.peg.10210"/>
<evidence type="ECO:0000256" key="5">
    <source>
        <dbReference type="ARBA" id="ARBA00022777"/>
    </source>
</evidence>
<name>A0A0K1QDA1_9BACT</name>
<dbReference type="InterPro" id="IPR003661">
    <property type="entry name" value="HisK_dim/P_dom"/>
</dbReference>
<dbReference type="SMART" id="SM00387">
    <property type="entry name" value="HATPase_c"/>
    <property type="match status" value="1"/>
</dbReference>
<dbReference type="STRING" id="1391654.AKJ09_10073"/>
<evidence type="ECO:0000259" key="6">
    <source>
        <dbReference type="PROSITE" id="PS50109"/>
    </source>
</evidence>
<organism evidence="7 8">
    <name type="scientific">Labilithrix luteola</name>
    <dbReference type="NCBI Taxonomy" id="1391654"/>
    <lineage>
        <taxon>Bacteria</taxon>
        <taxon>Pseudomonadati</taxon>
        <taxon>Myxococcota</taxon>
        <taxon>Polyangia</taxon>
        <taxon>Polyangiales</taxon>
        <taxon>Labilitrichaceae</taxon>
        <taxon>Labilithrix</taxon>
    </lineage>
</organism>
<dbReference type="Proteomes" id="UP000064967">
    <property type="component" value="Chromosome"/>
</dbReference>
<dbReference type="Pfam" id="PF00512">
    <property type="entry name" value="HisKA"/>
    <property type="match status" value="1"/>
</dbReference>
<evidence type="ECO:0000256" key="2">
    <source>
        <dbReference type="ARBA" id="ARBA00012438"/>
    </source>
</evidence>
<dbReference type="EMBL" id="CP012333">
    <property type="protein sequence ID" value="AKV03410.1"/>
    <property type="molecule type" value="Genomic_DNA"/>
</dbReference>
<feature type="domain" description="Histidine kinase" evidence="6">
    <location>
        <begin position="20"/>
        <end position="230"/>
    </location>
</feature>
<keyword evidence="7" id="KW-0813">Transport</keyword>
<evidence type="ECO:0000313" key="8">
    <source>
        <dbReference type="Proteomes" id="UP000064967"/>
    </source>
</evidence>
<dbReference type="CDD" id="cd00082">
    <property type="entry name" value="HisKA"/>
    <property type="match status" value="1"/>
</dbReference>
<dbReference type="FunFam" id="3.30.565.10:FF:000006">
    <property type="entry name" value="Sensor histidine kinase WalK"/>
    <property type="match status" value="1"/>
</dbReference>
<dbReference type="PANTHER" id="PTHR43547:SF2">
    <property type="entry name" value="HYBRID SIGNAL TRANSDUCTION HISTIDINE KINASE C"/>
    <property type="match status" value="1"/>
</dbReference>
<dbReference type="GO" id="GO:0034220">
    <property type="term" value="P:monoatomic ion transmembrane transport"/>
    <property type="evidence" value="ECO:0007669"/>
    <property type="project" value="UniProtKB-KW"/>
</dbReference>
<dbReference type="GO" id="GO:0000155">
    <property type="term" value="F:phosphorelay sensor kinase activity"/>
    <property type="evidence" value="ECO:0007669"/>
    <property type="project" value="InterPro"/>
</dbReference>
<dbReference type="InterPro" id="IPR036890">
    <property type="entry name" value="HATPase_C_sf"/>
</dbReference>
<dbReference type="InterPro" id="IPR005467">
    <property type="entry name" value="His_kinase_dom"/>
</dbReference>
<dbReference type="InterPro" id="IPR036097">
    <property type="entry name" value="HisK_dim/P_sf"/>
</dbReference>
<evidence type="ECO:0000256" key="4">
    <source>
        <dbReference type="ARBA" id="ARBA00022679"/>
    </source>
</evidence>
<dbReference type="KEGG" id="llu:AKJ09_10073"/>
<dbReference type="Gene3D" id="1.10.287.130">
    <property type="match status" value="1"/>
</dbReference>
<keyword evidence="5 7" id="KW-0418">Kinase</keyword>
<comment type="catalytic activity">
    <reaction evidence="1">
        <text>ATP + protein L-histidine = ADP + protein N-phospho-L-histidine.</text>
        <dbReference type="EC" id="2.7.13.3"/>
    </reaction>
</comment>
<dbReference type="EC" id="2.7.13.3" evidence="2"/>
<keyword evidence="4" id="KW-0808">Transferase</keyword>
<protein>
    <recommendedName>
        <fullName evidence="2">histidine kinase</fullName>
        <ecNumber evidence="2">2.7.13.3</ecNumber>
    </recommendedName>
</protein>
<evidence type="ECO:0000256" key="1">
    <source>
        <dbReference type="ARBA" id="ARBA00000085"/>
    </source>
</evidence>
<dbReference type="PROSITE" id="PS50109">
    <property type="entry name" value="HIS_KIN"/>
    <property type="match status" value="1"/>
</dbReference>
<dbReference type="AlphaFoldDB" id="A0A0K1QDA1"/>
<dbReference type="Pfam" id="PF02518">
    <property type="entry name" value="HATPase_c"/>
    <property type="match status" value="1"/>
</dbReference>
<sequence>MARTRGGEAENPARDELLAVIAHELRSPVSSIVMSIESLRGVHVEGGIREAFDVIRRCADRILRLTEDLAEMADLQNGRFILRLETEDFAEIVAQSAAAASVLARERNIDVRVAIDDMPPVACDRDRISQVLANLLVNAFNVTEKGGTITVHAAVGKGEVVVEIIDNGPGIADADLPYVFDRYWRAKDVAYKGAGLGLAIAKAIIDAHHGRIWAESMPGAGSRFMVALPL</sequence>
<gene>
    <name evidence="7" type="ORF">AKJ09_10073</name>
</gene>
<proteinExistence type="predicted"/>
<dbReference type="SMART" id="SM00388">
    <property type="entry name" value="HisKA"/>
    <property type="match status" value="1"/>
</dbReference>
<evidence type="ECO:0000256" key="3">
    <source>
        <dbReference type="ARBA" id="ARBA00022553"/>
    </source>
</evidence>
<accession>A0A0K1QDA1</accession>
<dbReference type="InterPro" id="IPR003594">
    <property type="entry name" value="HATPase_dom"/>
</dbReference>
<reference evidence="7 8" key="1">
    <citation type="submission" date="2015-08" db="EMBL/GenBank/DDBJ databases">
        <authorList>
            <person name="Babu N.S."/>
            <person name="Beckwith C.J."/>
            <person name="Beseler K.G."/>
            <person name="Brison A."/>
            <person name="Carone J.V."/>
            <person name="Caskin T.P."/>
            <person name="Diamond M."/>
            <person name="Durham M.E."/>
            <person name="Foxe J.M."/>
            <person name="Go M."/>
            <person name="Henderson B.A."/>
            <person name="Jones I.B."/>
            <person name="McGettigan J.A."/>
            <person name="Micheletti S.J."/>
            <person name="Nasrallah M.E."/>
            <person name="Ortiz D."/>
            <person name="Piller C.R."/>
            <person name="Privatt S.R."/>
            <person name="Schneider S.L."/>
            <person name="Sharp S."/>
            <person name="Smith T.C."/>
            <person name="Stanton J.D."/>
            <person name="Ullery H.E."/>
            <person name="Wilson R.J."/>
            <person name="Serrano M.G."/>
            <person name="Buck G."/>
            <person name="Lee V."/>
            <person name="Wang Y."/>
            <person name="Carvalho R."/>
            <person name="Voegtly L."/>
            <person name="Shi R."/>
            <person name="Duckworth R."/>
            <person name="Johnson A."/>
            <person name="Loviza R."/>
            <person name="Walstead R."/>
            <person name="Shah Z."/>
            <person name="Kiflezghi M."/>
            <person name="Wade K."/>
            <person name="Ball S.L."/>
            <person name="Bradley K.W."/>
            <person name="Asai D.J."/>
            <person name="Bowman C.A."/>
            <person name="Russell D.A."/>
            <person name="Pope W.H."/>
            <person name="Jacobs-Sera D."/>
            <person name="Hendrix R.W."/>
            <person name="Hatfull G.F."/>
        </authorList>
    </citation>
    <scope>NUCLEOTIDE SEQUENCE [LARGE SCALE GENOMIC DNA]</scope>
    <source>
        <strain evidence="7 8">DSM 27648</strain>
    </source>
</reference>
<dbReference type="InterPro" id="IPR004358">
    <property type="entry name" value="Sig_transdc_His_kin-like_C"/>
</dbReference>
<dbReference type="SUPFAM" id="SSF47384">
    <property type="entry name" value="Homodimeric domain of signal transducing histidine kinase"/>
    <property type="match status" value="1"/>
</dbReference>
<keyword evidence="7" id="KW-0407">Ion channel</keyword>
<dbReference type="PRINTS" id="PR00344">
    <property type="entry name" value="BCTRLSENSOR"/>
</dbReference>
<keyword evidence="8" id="KW-1185">Reference proteome</keyword>
<dbReference type="Gene3D" id="3.30.565.10">
    <property type="entry name" value="Histidine kinase-like ATPase, C-terminal domain"/>
    <property type="match status" value="1"/>
</dbReference>
<evidence type="ECO:0000313" key="7">
    <source>
        <dbReference type="EMBL" id="AKV03410.1"/>
    </source>
</evidence>
<keyword evidence="3" id="KW-0597">Phosphoprotein</keyword>
<keyword evidence="7" id="KW-0406">Ion transport</keyword>
<dbReference type="PANTHER" id="PTHR43547">
    <property type="entry name" value="TWO-COMPONENT HISTIDINE KINASE"/>
    <property type="match status" value="1"/>
</dbReference>